<proteinExistence type="predicted"/>
<gene>
    <name evidence="1" type="ORF">X474_19760</name>
</gene>
<evidence type="ECO:0000313" key="2">
    <source>
        <dbReference type="Proteomes" id="UP000032233"/>
    </source>
</evidence>
<name>A0A0D2J961_9BACT</name>
<keyword evidence="2" id="KW-1185">Reference proteome</keyword>
<evidence type="ECO:0000313" key="1">
    <source>
        <dbReference type="EMBL" id="KIX12256.1"/>
    </source>
</evidence>
<reference evidence="1 2" key="1">
    <citation type="submission" date="2013-11" db="EMBL/GenBank/DDBJ databases">
        <title>Metagenomic analysis of a methanogenic consortium involved in long chain n-alkane degradation.</title>
        <authorList>
            <person name="Davidova I.A."/>
            <person name="Callaghan A.V."/>
            <person name="Wawrik B."/>
            <person name="Pruitt S."/>
            <person name="Marks C."/>
            <person name="Duncan K.E."/>
            <person name="Suflita J.M."/>
        </authorList>
    </citation>
    <scope>NUCLEOTIDE SEQUENCE [LARGE SCALE GENOMIC DNA]</scope>
    <source>
        <strain evidence="1 2">SPR</strain>
    </source>
</reference>
<comment type="caution">
    <text evidence="1">The sequence shown here is derived from an EMBL/GenBank/DDBJ whole genome shotgun (WGS) entry which is preliminary data.</text>
</comment>
<accession>A0A0D2J961</accession>
<dbReference type="Proteomes" id="UP000032233">
    <property type="component" value="Unassembled WGS sequence"/>
</dbReference>
<dbReference type="EMBL" id="AZAC01000034">
    <property type="protein sequence ID" value="KIX12256.1"/>
    <property type="molecule type" value="Genomic_DNA"/>
</dbReference>
<organism evidence="1 2">
    <name type="scientific">Dethiosulfatarculus sandiegensis</name>
    <dbReference type="NCBI Taxonomy" id="1429043"/>
    <lineage>
        <taxon>Bacteria</taxon>
        <taxon>Pseudomonadati</taxon>
        <taxon>Thermodesulfobacteriota</taxon>
        <taxon>Desulfarculia</taxon>
        <taxon>Desulfarculales</taxon>
        <taxon>Desulfarculaceae</taxon>
        <taxon>Dethiosulfatarculus</taxon>
    </lineage>
</organism>
<dbReference type="InParanoid" id="A0A0D2J961"/>
<protein>
    <submittedName>
        <fullName evidence="1">Uncharacterized protein</fullName>
    </submittedName>
</protein>
<dbReference type="AlphaFoldDB" id="A0A0D2J961"/>
<sequence>MNLEKEFAWIRMDLLPQVHLQAGSPEQYQRQERPTLPAYGENWIFLNQFAHLTDANIT</sequence>